<dbReference type="InterPro" id="IPR008995">
    <property type="entry name" value="Mo/tungstate-bd_C_term_dom"/>
</dbReference>
<dbReference type="InterPro" id="IPR003593">
    <property type="entry name" value="AAA+_ATPase"/>
</dbReference>
<comment type="caution">
    <text evidence="5">The sequence shown here is derived from an EMBL/GenBank/DDBJ whole genome shotgun (WGS) entry which is preliminary data.</text>
</comment>
<dbReference type="SUPFAM" id="SSF50331">
    <property type="entry name" value="MOP-like"/>
    <property type="match status" value="1"/>
</dbReference>
<dbReference type="GO" id="GO:0016887">
    <property type="term" value="F:ATP hydrolysis activity"/>
    <property type="evidence" value="ECO:0007669"/>
    <property type="project" value="InterPro"/>
</dbReference>
<reference evidence="5" key="1">
    <citation type="journal article" date="2021" name="PeerJ">
        <title>Extensive microbial diversity within the chicken gut microbiome revealed by metagenomics and culture.</title>
        <authorList>
            <person name="Gilroy R."/>
            <person name="Ravi A."/>
            <person name="Getino M."/>
            <person name="Pursley I."/>
            <person name="Horton D.L."/>
            <person name="Alikhan N.F."/>
            <person name="Baker D."/>
            <person name="Gharbi K."/>
            <person name="Hall N."/>
            <person name="Watson M."/>
            <person name="Adriaenssens E.M."/>
            <person name="Foster-Nyarko E."/>
            <person name="Jarju S."/>
            <person name="Secka A."/>
            <person name="Antonio M."/>
            <person name="Oren A."/>
            <person name="Chaudhuri R.R."/>
            <person name="La Ragione R."/>
            <person name="Hildebrand F."/>
            <person name="Pallen M.J."/>
        </authorList>
    </citation>
    <scope>NUCLEOTIDE SEQUENCE</scope>
    <source>
        <strain evidence="5">CHK186-16707</strain>
    </source>
</reference>
<dbReference type="InterPro" id="IPR027417">
    <property type="entry name" value="P-loop_NTPase"/>
</dbReference>
<evidence type="ECO:0000256" key="2">
    <source>
        <dbReference type="ARBA" id="ARBA00022741"/>
    </source>
</evidence>
<dbReference type="EMBL" id="DXAN01000017">
    <property type="protein sequence ID" value="HJA08554.1"/>
    <property type="molecule type" value="Genomic_DNA"/>
</dbReference>
<evidence type="ECO:0000313" key="5">
    <source>
        <dbReference type="EMBL" id="HJA08554.1"/>
    </source>
</evidence>
<proteinExistence type="predicted"/>
<dbReference type="Gene3D" id="2.40.50.100">
    <property type="match status" value="1"/>
</dbReference>
<dbReference type="InterPro" id="IPR050093">
    <property type="entry name" value="ABC_SmlMolc_Importer"/>
</dbReference>
<dbReference type="Proteomes" id="UP000824225">
    <property type="component" value="Unassembled WGS sequence"/>
</dbReference>
<evidence type="ECO:0000256" key="1">
    <source>
        <dbReference type="ARBA" id="ARBA00022448"/>
    </source>
</evidence>
<evidence type="ECO:0000256" key="3">
    <source>
        <dbReference type="ARBA" id="ARBA00022840"/>
    </source>
</evidence>
<dbReference type="FunFam" id="3.40.50.300:FF:000042">
    <property type="entry name" value="Maltose/maltodextrin ABC transporter, ATP-binding protein"/>
    <property type="match status" value="1"/>
</dbReference>
<dbReference type="AlphaFoldDB" id="A0A9D2HDN0"/>
<evidence type="ECO:0000313" key="6">
    <source>
        <dbReference type="Proteomes" id="UP000824225"/>
    </source>
</evidence>
<dbReference type="SUPFAM" id="SSF52540">
    <property type="entry name" value="P-loop containing nucleoside triphosphate hydrolases"/>
    <property type="match status" value="1"/>
</dbReference>
<name>A0A9D2HDN0_9BACT</name>
<dbReference type="GO" id="GO:0005524">
    <property type="term" value="F:ATP binding"/>
    <property type="evidence" value="ECO:0007669"/>
    <property type="project" value="UniProtKB-KW"/>
</dbReference>
<accession>A0A9D2HDN0</accession>
<keyword evidence="2" id="KW-0547">Nucleotide-binding</keyword>
<dbReference type="Pfam" id="PF08402">
    <property type="entry name" value="TOBE_2"/>
    <property type="match status" value="1"/>
</dbReference>
<dbReference type="PANTHER" id="PTHR42781">
    <property type="entry name" value="SPERMIDINE/PUTRESCINE IMPORT ATP-BINDING PROTEIN POTA"/>
    <property type="match status" value="1"/>
</dbReference>
<dbReference type="GO" id="GO:0140359">
    <property type="term" value="F:ABC-type transporter activity"/>
    <property type="evidence" value="ECO:0007669"/>
    <property type="project" value="UniProtKB-ARBA"/>
</dbReference>
<dbReference type="InterPro" id="IPR013611">
    <property type="entry name" value="Transp-assoc_OB_typ2"/>
</dbReference>
<evidence type="ECO:0000259" key="4">
    <source>
        <dbReference type="PROSITE" id="PS50893"/>
    </source>
</evidence>
<gene>
    <name evidence="5" type="ORF">H9962_05125</name>
</gene>
<dbReference type="GO" id="GO:0043190">
    <property type="term" value="C:ATP-binding cassette (ABC) transporter complex"/>
    <property type="evidence" value="ECO:0007669"/>
    <property type="project" value="InterPro"/>
</dbReference>
<protein>
    <submittedName>
        <fullName evidence="5">ABC transporter ATP-binding protein</fullName>
    </submittedName>
</protein>
<sequence>MAKVVLDKLEKSYGSNKILRGISATVEDGELVALLGPSGCGKTTTLRCIAGFEIPDSGVISIGDRDITTLLPEQRDIGMVFQNYALFPHMTIFDNVAFGLRMRKRPPAEIRDRVRHIMKVVGLEGFDKRYPRMLSGGQQQRVAIARALVIEPMLLLLDEPLANLDAKLREEMRFYLKKLQRDVGITMIYVTHDQSEALVLSDRIIVMFEGVIHQNAGPEDLYRHPATLKVANFIGLINFFDAAVRELGPDAAVVQTSFGTLRCGNYTYDNLKGKDNLKVGVRPESITLTAHTPKPGDENVLRGTVAEKIYIGNMFDYRIRVSEQGDMARIQTTPAVDLPVGGACTLSFSAADTILLPE</sequence>
<dbReference type="InterPro" id="IPR017871">
    <property type="entry name" value="ABC_transporter-like_CS"/>
</dbReference>
<organism evidence="5 6">
    <name type="scientific">Candidatus Mailhella merdigallinarum</name>
    <dbReference type="NCBI Taxonomy" id="2838658"/>
    <lineage>
        <taxon>Bacteria</taxon>
        <taxon>Pseudomonadati</taxon>
        <taxon>Thermodesulfobacteriota</taxon>
        <taxon>Desulfovibrionia</taxon>
        <taxon>Desulfovibrionales</taxon>
        <taxon>Desulfovibrionaceae</taxon>
        <taxon>Mailhella</taxon>
    </lineage>
</organism>
<feature type="domain" description="ABC transporter" evidence="4">
    <location>
        <begin position="4"/>
        <end position="234"/>
    </location>
</feature>
<dbReference type="PROSITE" id="PS00211">
    <property type="entry name" value="ABC_TRANSPORTER_1"/>
    <property type="match status" value="1"/>
</dbReference>
<dbReference type="SMART" id="SM00382">
    <property type="entry name" value="AAA"/>
    <property type="match status" value="1"/>
</dbReference>
<dbReference type="PROSITE" id="PS50893">
    <property type="entry name" value="ABC_TRANSPORTER_2"/>
    <property type="match status" value="1"/>
</dbReference>
<dbReference type="InterPro" id="IPR003439">
    <property type="entry name" value="ABC_transporter-like_ATP-bd"/>
</dbReference>
<dbReference type="PANTHER" id="PTHR42781:SF4">
    <property type="entry name" value="SPERMIDINE_PUTRESCINE IMPORT ATP-BINDING PROTEIN POTA"/>
    <property type="match status" value="1"/>
</dbReference>
<dbReference type="Gene3D" id="3.40.50.300">
    <property type="entry name" value="P-loop containing nucleotide triphosphate hydrolases"/>
    <property type="match status" value="1"/>
</dbReference>
<keyword evidence="1" id="KW-0813">Transport</keyword>
<dbReference type="Pfam" id="PF00005">
    <property type="entry name" value="ABC_tran"/>
    <property type="match status" value="1"/>
</dbReference>
<keyword evidence="3 5" id="KW-0067">ATP-binding</keyword>
<reference evidence="5" key="2">
    <citation type="submission" date="2021-04" db="EMBL/GenBank/DDBJ databases">
        <authorList>
            <person name="Gilroy R."/>
        </authorList>
    </citation>
    <scope>NUCLEOTIDE SEQUENCE</scope>
    <source>
        <strain evidence="5">CHK186-16707</strain>
    </source>
</reference>